<dbReference type="InterPro" id="IPR006645">
    <property type="entry name" value="NGN-like_dom"/>
</dbReference>
<dbReference type="InterPro" id="IPR014722">
    <property type="entry name" value="Rib_uL2_dom2"/>
</dbReference>
<dbReference type="InterPro" id="IPR008991">
    <property type="entry name" value="Translation_prot_SH3-like_sf"/>
</dbReference>
<evidence type="ECO:0000256" key="2">
    <source>
        <dbReference type="ARBA" id="ARBA00022814"/>
    </source>
</evidence>
<evidence type="ECO:0000313" key="12">
    <source>
        <dbReference type="Proteomes" id="UP000469424"/>
    </source>
</evidence>
<name>A0A6N7XKB6_9FIRM</name>
<dbReference type="SMART" id="SM00739">
    <property type="entry name" value="KOW"/>
    <property type="match status" value="1"/>
</dbReference>
<comment type="caution">
    <text evidence="11">The sequence shown here is derived from an EMBL/GenBank/DDBJ whole genome shotgun (WGS) entry which is preliminary data.</text>
</comment>
<dbReference type="NCBIfam" id="TIGR00922">
    <property type="entry name" value="nusG"/>
    <property type="match status" value="1"/>
</dbReference>
<dbReference type="GO" id="GO:0032784">
    <property type="term" value="P:regulation of DNA-templated transcription elongation"/>
    <property type="evidence" value="ECO:0007669"/>
    <property type="project" value="InterPro"/>
</dbReference>
<accession>A0A6N7XKB6</accession>
<keyword evidence="1 5" id="KW-0806">Transcription termination</keyword>
<keyword evidence="12" id="KW-1185">Reference proteome</keyword>
<evidence type="ECO:0000313" key="11">
    <source>
        <dbReference type="EMBL" id="MST70376.1"/>
    </source>
</evidence>
<keyword evidence="4 5" id="KW-0804">Transcription</keyword>
<keyword evidence="3 5" id="KW-0805">Transcription regulation</keyword>
<feature type="domain" description="KOW" evidence="10">
    <location>
        <begin position="142"/>
        <end position="169"/>
    </location>
</feature>
<feature type="domain" description="NusG-like N-terminal" evidence="9">
    <location>
        <begin position="28"/>
        <end position="136"/>
    </location>
</feature>
<dbReference type="InterPro" id="IPR005824">
    <property type="entry name" value="KOW"/>
</dbReference>
<evidence type="ECO:0000256" key="7">
    <source>
        <dbReference type="RuleBase" id="RU000538"/>
    </source>
</evidence>
<dbReference type="GO" id="GO:0006353">
    <property type="term" value="P:DNA-templated transcription termination"/>
    <property type="evidence" value="ECO:0007669"/>
    <property type="project" value="UniProtKB-UniRule"/>
</dbReference>
<dbReference type="Pfam" id="PF02357">
    <property type="entry name" value="NusG"/>
    <property type="match status" value="1"/>
</dbReference>
<dbReference type="GO" id="GO:0005829">
    <property type="term" value="C:cytosol"/>
    <property type="evidence" value="ECO:0007669"/>
    <property type="project" value="TreeGrafter"/>
</dbReference>
<dbReference type="Pfam" id="PF00467">
    <property type="entry name" value="KOW"/>
    <property type="match status" value="1"/>
</dbReference>
<dbReference type="InterPro" id="IPR047050">
    <property type="entry name" value="NGN"/>
</dbReference>
<dbReference type="SUPFAM" id="SSF50104">
    <property type="entry name" value="Translation proteins SH3-like domain"/>
    <property type="match status" value="1"/>
</dbReference>
<evidence type="ECO:0000256" key="4">
    <source>
        <dbReference type="ARBA" id="ARBA00023163"/>
    </source>
</evidence>
<dbReference type="InterPro" id="IPR043425">
    <property type="entry name" value="NusG-like"/>
</dbReference>
<dbReference type="PANTHER" id="PTHR30265">
    <property type="entry name" value="RHO-INTERACTING TRANSCRIPTION TERMINATION FACTOR NUSG"/>
    <property type="match status" value="1"/>
</dbReference>
<evidence type="ECO:0000259" key="9">
    <source>
        <dbReference type="SMART" id="SM00738"/>
    </source>
</evidence>
<dbReference type="PANTHER" id="PTHR30265:SF2">
    <property type="entry name" value="TRANSCRIPTION TERMINATION_ANTITERMINATION PROTEIN NUSG"/>
    <property type="match status" value="1"/>
</dbReference>
<dbReference type="SUPFAM" id="SSF82679">
    <property type="entry name" value="N-utilization substance G protein NusG, N-terminal domain"/>
    <property type="match status" value="1"/>
</dbReference>
<dbReference type="AlphaFoldDB" id="A0A6N7XKB6"/>
<protein>
    <recommendedName>
        <fullName evidence="5 6">Transcription termination/antitermination protein NusG</fullName>
    </recommendedName>
</protein>
<dbReference type="GO" id="GO:0031564">
    <property type="term" value="P:transcription antitermination"/>
    <property type="evidence" value="ECO:0007669"/>
    <property type="project" value="UniProtKB-UniRule"/>
</dbReference>
<comment type="function">
    <text evidence="5 7">Participates in transcription elongation, termination and antitermination.</text>
</comment>
<sequence length="197" mass="22140">MADMTENLNANSTSVSPLEGEGLRGDGTSKWYVVHTYSGYENKVKSNIEKMVEYRGMQDLIEKVVIPTEEIMELKNGQRKIKTRKLYPGYVVIKMIVNNETWYLVRNTEGVTGFVGHGSDPIPLSKEEVVRMGVEKMRIDLDVEVGDTIRVIGGPFEGQLGIVEEISPEKQIVKARVSMFGRDTPVELEFSQVGKIQ</sequence>
<dbReference type="RefSeq" id="WP_154553933.1">
    <property type="nucleotide sequence ID" value="NZ_JAQXUZ010000018.1"/>
</dbReference>
<dbReference type="SMART" id="SM00738">
    <property type="entry name" value="NGN"/>
    <property type="match status" value="1"/>
</dbReference>
<feature type="region of interest" description="Disordered" evidence="8">
    <location>
        <begin position="1"/>
        <end position="21"/>
    </location>
</feature>
<dbReference type="InterPro" id="IPR036735">
    <property type="entry name" value="NGN_dom_sf"/>
</dbReference>
<dbReference type="Proteomes" id="UP000469424">
    <property type="component" value="Unassembled WGS sequence"/>
</dbReference>
<evidence type="ECO:0000256" key="8">
    <source>
        <dbReference type="SAM" id="MobiDB-lite"/>
    </source>
</evidence>
<feature type="compositionally biased region" description="Polar residues" evidence="8">
    <location>
        <begin position="1"/>
        <end position="16"/>
    </location>
</feature>
<dbReference type="HAMAP" id="MF_00948">
    <property type="entry name" value="NusG"/>
    <property type="match status" value="1"/>
</dbReference>
<dbReference type="Gene3D" id="3.30.70.940">
    <property type="entry name" value="NusG, N-terminal domain"/>
    <property type="match status" value="1"/>
</dbReference>
<evidence type="ECO:0000256" key="1">
    <source>
        <dbReference type="ARBA" id="ARBA00022472"/>
    </source>
</evidence>
<dbReference type="PRINTS" id="PR00338">
    <property type="entry name" value="NUSGTNSCPFCT"/>
</dbReference>
<dbReference type="CDD" id="cd09891">
    <property type="entry name" value="NGN_Bact_1"/>
    <property type="match status" value="1"/>
</dbReference>
<comment type="similarity">
    <text evidence="5 7">Belongs to the NusG family.</text>
</comment>
<gene>
    <name evidence="5 11" type="primary">nusG</name>
    <name evidence="11" type="ORF">FYJ65_03310</name>
</gene>
<evidence type="ECO:0000256" key="3">
    <source>
        <dbReference type="ARBA" id="ARBA00023015"/>
    </source>
</evidence>
<dbReference type="Gene3D" id="2.30.30.30">
    <property type="match status" value="1"/>
</dbReference>
<reference evidence="11 12" key="1">
    <citation type="submission" date="2019-08" db="EMBL/GenBank/DDBJ databases">
        <title>In-depth cultivation of the pig gut microbiome towards novel bacterial diversity and tailored functional studies.</title>
        <authorList>
            <person name="Wylensek D."/>
            <person name="Hitch T.C.A."/>
            <person name="Clavel T."/>
        </authorList>
    </citation>
    <scope>NUCLEOTIDE SEQUENCE [LARGE SCALE GENOMIC DNA]</scope>
    <source>
        <strain evidence="11 12">WCA-MUC-591-APC-4B</strain>
    </source>
</reference>
<proteinExistence type="inferred from homology"/>
<dbReference type="EMBL" id="VUNA01000004">
    <property type="protein sequence ID" value="MST70376.1"/>
    <property type="molecule type" value="Genomic_DNA"/>
</dbReference>
<keyword evidence="2 5" id="KW-0889">Transcription antitermination</keyword>
<dbReference type="PROSITE" id="PS01014">
    <property type="entry name" value="NUSG"/>
    <property type="match status" value="1"/>
</dbReference>
<dbReference type="CDD" id="cd06091">
    <property type="entry name" value="KOW_NusG"/>
    <property type="match status" value="1"/>
</dbReference>
<organism evidence="11 12">
    <name type="scientific">Mogibacterium kristiansenii</name>
    <dbReference type="NCBI Taxonomy" id="2606708"/>
    <lineage>
        <taxon>Bacteria</taxon>
        <taxon>Bacillati</taxon>
        <taxon>Bacillota</taxon>
        <taxon>Clostridia</taxon>
        <taxon>Peptostreptococcales</taxon>
        <taxon>Anaerovoracaceae</taxon>
        <taxon>Mogibacterium</taxon>
    </lineage>
</organism>
<evidence type="ECO:0000256" key="6">
    <source>
        <dbReference type="NCBIfam" id="TIGR00922"/>
    </source>
</evidence>
<evidence type="ECO:0000256" key="5">
    <source>
        <dbReference type="HAMAP-Rule" id="MF_00948"/>
    </source>
</evidence>
<dbReference type="FunFam" id="3.30.70.940:FF:000002">
    <property type="entry name" value="Transcription termination/antitermination protein NusG"/>
    <property type="match status" value="1"/>
</dbReference>
<dbReference type="InterPro" id="IPR015869">
    <property type="entry name" value="Transcrpt_antiterm_NusG_bac_CS"/>
</dbReference>
<dbReference type="GO" id="GO:0006354">
    <property type="term" value="P:DNA-templated transcription elongation"/>
    <property type="evidence" value="ECO:0007669"/>
    <property type="project" value="UniProtKB-UniRule"/>
</dbReference>
<dbReference type="InterPro" id="IPR001062">
    <property type="entry name" value="Transcrpt_antiterm_NusG"/>
</dbReference>
<evidence type="ECO:0000259" key="10">
    <source>
        <dbReference type="SMART" id="SM00739"/>
    </source>
</evidence>